<sequence>MNDLTFINAIRNKTLPPEEFGHKGHLRLAWLYLEKYPLYSAIDSICDHIQAYATALGAHDKFHRTLTVAIMNIMAHRKPRSEYASFDEFLQSNSDLIDDMEALVAKHYSAERLSDPEARHIFLAPDRDDFY</sequence>
<name>A0A5P1RBG0_9GAMM</name>
<evidence type="ECO:0000313" key="2">
    <source>
        <dbReference type="Proteomes" id="UP000324760"/>
    </source>
</evidence>
<dbReference type="RefSeq" id="WP_138988312.1">
    <property type="nucleotide sequence ID" value="NZ_CP043869.1"/>
</dbReference>
<keyword evidence="2" id="KW-1185">Reference proteome</keyword>
<dbReference type="KEGG" id="ncu:F0U83_09505"/>
<dbReference type="OrthoDB" id="282517at2"/>
<gene>
    <name evidence="1" type="ORF">F0U83_09505</name>
</gene>
<organism evidence="1 2">
    <name type="scientific">Neptunomonas concharum</name>
    <dbReference type="NCBI Taxonomy" id="1031538"/>
    <lineage>
        <taxon>Bacteria</taxon>
        <taxon>Pseudomonadati</taxon>
        <taxon>Pseudomonadota</taxon>
        <taxon>Gammaproteobacteria</taxon>
        <taxon>Oceanospirillales</taxon>
        <taxon>Oceanospirillaceae</taxon>
        <taxon>Neptunomonas</taxon>
    </lineage>
</organism>
<protein>
    <submittedName>
        <fullName evidence="1">Uncharacterized protein</fullName>
    </submittedName>
</protein>
<dbReference type="EMBL" id="CP043869">
    <property type="protein sequence ID" value="QEQ96937.1"/>
    <property type="molecule type" value="Genomic_DNA"/>
</dbReference>
<proteinExistence type="predicted"/>
<reference evidence="1 2" key="1">
    <citation type="journal article" date="2019" name="Biochem. Eng. J.">
        <title>Metabolic engineering of the marine bacteria Neptunomonas concharum for the production of acetoin and meso-2,3-butanediol from acetate.</title>
        <authorList>
            <person name="Li W."/>
            <person name="Pu N."/>
            <person name="Liu C.-X."/>
            <person name="Yuan Q.-P."/>
            <person name="Li Z.-J."/>
        </authorList>
    </citation>
    <scope>NUCLEOTIDE SEQUENCE [LARGE SCALE GENOMIC DNA]</scope>
    <source>
        <strain evidence="1 2">JCM17730</strain>
    </source>
</reference>
<evidence type="ECO:0000313" key="1">
    <source>
        <dbReference type="EMBL" id="QEQ96937.1"/>
    </source>
</evidence>
<dbReference type="Proteomes" id="UP000324760">
    <property type="component" value="Chromosome"/>
</dbReference>
<dbReference type="AlphaFoldDB" id="A0A5P1RBG0"/>
<accession>A0A5P1RBG0</accession>